<evidence type="ECO:0000313" key="7">
    <source>
        <dbReference type="EMBL" id="MFF3669997.1"/>
    </source>
</evidence>
<feature type="transmembrane region" description="Helical" evidence="6">
    <location>
        <begin position="82"/>
        <end position="102"/>
    </location>
</feature>
<evidence type="ECO:0000256" key="3">
    <source>
        <dbReference type="ARBA" id="ARBA00022692"/>
    </source>
</evidence>
<feature type="transmembrane region" description="Helical" evidence="6">
    <location>
        <begin position="12"/>
        <end position="31"/>
    </location>
</feature>
<dbReference type="InterPro" id="IPR019108">
    <property type="entry name" value="Caa3_assmbl_CtaG-rel"/>
</dbReference>
<keyword evidence="2" id="KW-1003">Cell membrane</keyword>
<gene>
    <name evidence="7" type="ORF">ACFYXI_30865</name>
</gene>
<protein>
    <submittedName>
        <fullName evidence="7">Cytochrome c oxidase assembly protein</fullName>
    </submittedName>
</protein>
<comment type="subcellular location">
    <subcellularLocation>
        <location evidence="1">Cell membrane</location>
        <topology evidence="1">Multi-pass membrane protein</topology>
    </subcellularLocation>
</comment>
<evidence type="ECO:0000313" key="8">
    <source>
        <dbReference type="Proteomes" id="UP001602013"/>
    </source>
</evidence>
<sequence>MTGHTHEGHAGTTAWPLIAVIVVAVAGYLLLARGRRREPRGWSGGRVASAVIGAVLLAVALLPPVATFAEHDFRGHMLQHLLLGMLAPTALVLGAPLTLLLRSLPAAGRRRVARLLHSRPARVLADPWLALALNLGGMAALYFTPLYRLVVDGQVPHHLVHLHFVLAGYLFGWAVAGPDPAPRRPSVRTRLVVLGVAITAHAALAQLMYAGLLVDVRVPVAELRGAAEIMYYGGDIAELLLAMALLVTWRPTPRKGRRRTQATAVAS</sequence>
<comment type="caution">
    <text evidence="7">The sequence shown here is derived from an EMBL/GenBank/DDBJ whole genome shotgun (WGS) entry which is preliminary data.</text>
</comment>
<dbReference type="Proteomes" id="UP001602013">
    <property type="component" value="Unassembled WGS sequence"/>
</dbReference>
<dbReference type="RefSeq" id="WP_387416264.1">
    <property type="nucleotide sequence ID" value="NZ_JBIASD010000026.1"/>
</dbReference>
<keyword evidence="3 6" id="KW-0812">Transmembrane</keyword>
<evidence type="ECO:0000256" key="6">
    <source>
        <dbReference type="SAM" id="Phobius"/>
    </source>
</evidence>
<feature type="transmembrane region" description="Helical" evidence="6">
    <location>
        <begin position="229"/>
        <end position="249"/>
    </location>
</feature>
<name>A0ABW6SYB0_9ACTN</name>
<feature type="transmembrane region" description="Helical" evidence="6">
    <location>
        <begin position="159"/>
        <end position="177"/>
    </location>
</feature>
<feature type="transmembrane region" description="Helical" evidence="6">
    <location>
        <begin position="189"/>
        <end position="209"/>
    </location>
</feature>
<evidence type="ECO:0000256" key="1">
    <source>
        <dbReference type="ARBA" id="ARBA00004651"/>
    </source>
</evidence>
<organism evidence="7 8">
    <name type="scientific">Microtetraspora malaysiensis</name>
    <dbReference type="NCBI Taxonomy" id="161358"/>
    <lineage>
        <taxon>Bacteria</taxon>
        <taxon>Bacillati</taxon>
        <taxon>Actinomycetota</taxon>
        <taxon>Actinomycetes</taxon>
        <taxon>Streptosporangiales</taxon>
        <taxon>Streptosporangiaceae</taxon>
        <taxon>Microtetraspora</taxon>
    </lineage>
</organism>
<keyword evidence="4 6" id="KW-1133">Transmembrane helix</keyword>
<accession>A0ABW6SYB0</accession>
<evidence type="ECO:0000256" key="4">
    <source>
        <dbReference type="ARBA" id="ARBA00022989"/>
    </source>
</evidence>
<proteinExistence type="predicted"/>
<reference evidence="7 8" key="1">
    <citation type="submission" date="2024-10" db="EMBL/GenBank/DDBJ databases">
        <title>The Natural Products Discovery Center: Release of the First 8490 Sequenced Strains for Exploring Actinobacteria Biosynthetic Diversity.</title>
        <authorList>
            <person name="Kalkreuter E."/>
            <person name="Kautsar S.A."/>
            <person name="Yang D."/>
            <person name="Bader C.D."/>
            <person name="Teijaro C.N."/>
            <person name="Fluegel L."/>
            <person name="Davis C.M."/>
            <person name="Simpson J.R."/>
            <person name="Lauterbach L."/>
            <person name="Steele A.D."/>
            <person name="Gui C."/>
            <person name="Meng S."/>
            <person name="Li G."/>
            <person name="Viehrig K."/>
            <person name="Ye F."/>
            <person name="Su P."/>
            <person name="Kiefer A.F."/>
            <person name="Nichols A."/>
            <person name="Cepeda A.J."/>
            <person name="Yan W."/>
            <person name="Fan B."/>
            <person name="Jiang Y."/>
            <person name="Adhikari A."/>
            <person name="Zheng C.-J."/>
            <person name="Schuster L."/>
            <person name="Cowan T.M."/>
            <person name="Smanski M.J."/>
            <person name="Chevrette M.G."/>
            <person name="De Carvalho L.P.S."/>
            <person name="Shen B."/>
        </authorList>
    </citation>
    <scope>NUCLEOTIDE SEQUENCE [LARGE SCALE GENOMIC DNA]</scope>
    <source>
        <strain evidence="7 8">NPDC002173</strain>
    </source>
</reference>
<dbReference type="Pfam" id="PF09678">
    <property type="entry name" value="Caa3_CtaG"/>
    <property type="match status" value="1"/>
</dbReference>
<evidence type="ECO:0000256" key="5">
    <source>
        <dbReference type="ARBA" id="ARBA00023136"/>
    </source>
</evidence>
<feature type="transmembrane region" description="Helical" evidence="6">
    <location>
        <begin position="43"/>
        <end position="62"/>
    </location>
</feature>
<evidence type="ECO:0000256" key="2">
    <source>
        <dbReference type="ARBA" id="ARBA00022475"/>
    </source>
</evidence>
<keyword evidence="8" id="KW-1185">Reference proteome</keyword>
<dbReference type="EMBL" id="JBIASD010000026">
    <property type="protein sequence ID" value="MFF3669997.1"/>
    <property type="molecule type" value="Genomic_DNA"/>
</dbReference>
<keyword evidence="5 6" id="KW-0472">Membrane</keyword>
<feature type="transmembrane region" description="Helical" evidence="6">
    <location>
        <begin position="123"/>
        <end position="147"/>
    </location>
</feature>